<sequence>MEEVIHQRRCQLQLQERRACRRNKLKFTSRSEENDRVSNSSNGYGGCQGGHVSTRIYTAAVDNEWLTSLRRWYLQLKMMIVDDLKQTRMDKDDDMETALQACKTELLRDQRCYDVVYRAGLRASDVRESLLDEGAPMDYVLFSSSEYVNRLQTELERLLNEDSPVDAVINYTWKTLKAQQPVE</sequence>
<dbReference type="EMBL" id="CANTFM010000225">
    <property type="protein sequence ID" value="CAI5715477.1"/>
    <property type="molecule type" value="Genomic_DNA"/>
</dbReference>
<proteinExistence type="predicted"/>
<keyword evidence="2" id="KW-1185">Reference proteome</keyword>
<organism evidence="1 2">
    <name type="scientific">Peronospora destructor</name>
    <dbReference type="NCBI Taxonomy" id="86335"/>
    <lineage>
        <taxon>Eukaryota</taxon>
        <taxon>Sar</taxon>
        <taxon>Stramenopiles</taxon>
        <taxon>Oomycota</taxon>
        <taxon>Peronosporomycetes</taxon>
        <taxon>Peronosporales</taxon>
        <taxon>Peronosporaceae</taxon>
        <taxon>Peronospora</taxon>
    </lineage>
</organism>
<gene>
    <name evidence="1" type="ORF">PDE001_LOCUS1330</name>
</gene>
<dbReference type="AlphaFoldDB" id="A0AAV0TAR3"/>
<comment type="caution">
    <text evidence="1">The sequence shown here is derived from an EMBL/GenBank/DDBJ whole genome shotgun (WGS) entry which is preliminary data.</text>
</comment>
<evidence type="ECO:0000313" key="2">
    <source>
        <dbReference type="Proteomes" id="UP001162029"/>
    </source>
</evidence>
<reference evidence="1" key="1">
    <citation type="submission" date="2022-12" db="EMBL/GenBank/DDBJ databases">
        <authorList>
            <person name="Webb A."/>
        </authorList>
    </citation>
    <scope>NUCLEOTIDE SEQUENCE</scope>
    <source>
        <strain evidence="1">Pd1</strain>
    </source>
</reference>
<dbReference type="Proteomes" id="UP001162029">
    <property type="component" value="Unassembled WGS sequence"/>
</dbReference>
<name>A0AAV0TAR3_9STRA</name>
<evidence type="ECO:0000313" key="1">
    <source>
        <dbReference type="EMBL" id="CAI5715477.1"/>
    </source>
</evidence>
<accession>A0AAV0TAR3</accession>
<protein>
    <submittedName>
        <fullName evidence="1">Uncharacterized protein</fullName>
    </submittedName>
</protein>